<dbReference type="AlphaFoldDB" id="A0A1E1WB66"/>
<reference evidence="2" key="1">
    <citation type="submission" date="2015-09" db="EMBL/GenBank/DDBJ databases">
        <title>De novo assembly of Pectinophora gossypiella (Pink Bollworm) gut transcriptome.</title>
        <authorList>
            <person name="Tassone E.E."/>
        </authorList>
    </citation>
    <scope>NUCLEOTIDE SEQUENCE</scope>
</reference>
<dbReference type="OrthoDB" id="4062651at2759"/>
<evidence type="ECO:0000256" key="1">
    <source>
        <dbReference type="SAM" id="MobiDB-lite"/>
    </source>
</evidence>
<gene>
    <name evidence="2" type="ORF">g.1209</name>
</gene>
<protein>
    <submittedName>
        <fullName evidence="2">Uncharacterized protein</fullName>
    </submittedName>
</protein>
<evidence type="ECO:0000313" key="2">
    <source>
        <dbReference type="EMBL" id="JAT84179.1"/>
    </source>
</evidence>
<feature type="non-terminal residue" evidence="2">
    <location>
        <position position="120"/>
    </location>
</feature>
<feature type="region of interest" description="Disordered" evidence="1">
    <location>
        <begin position="80"/>
        <end position="105"/>
    </location>
</feature>
<accession>A0A1E1WB66</accession>
<name>A0A1E1WB66_PECGO</name>
<sequence>NKIINTVKVPAPARHVGLVNAYRKHTSTTQLPSKSLNIGQMNVTEPIVQNVTPSTVDKNRNNRTISTNATTEALNRTVTGNTTLQRDNNNSNLRTNNNNTTTPRNYTRSYFNLRRRPSRL</sequence>
<feature type="compositionally biased region" description="Low complexity" evidence="1">
    <location>
        <begin position="86"/>
        <end position="105"/>
    </location>
</feature>
<feature type="non-terminal residue" evidence="2">
    <location>
        <position position="1"/>
    </location>
</feature>
<dbReference type="EMBL" id="GDQN01006875">
    <property type="protein sequence ID" value="JAT84179.1"/>
    <property type="molecule type" value="Transcribed_RNA"/>
</dbReference>
<organism evidence="2">
    <name type="scientific">Pectinophora gossypiella</name>
    <name type="common">Cotton pink bollworm</name>
    <name type="synonym">Depressaria gossypiella</name>
    <dbReference type="NCBI Taxonomy" id="13191"/>
    <lineage>
        <taxon>Eukaryota</taxon>
        <taxon>Metazoa</taxon>
        <taxon>Ecdysozoa</taxon>
        <taxon>Arthropoda</taxon>
        <taxon>Hexapoda</taxon>
        <taxon>Insecta</taxon>
        <taxon>Pterygota</taxon>
        <taxon>Neoptera</taxon>
        <taxon>Endopterygota</taxon>
        <taxon>Lepidoptera</taxon>
        <taxon>Glossata</taxon>
        <taxon>Ditrysia</taxon>
        <taxon>Gelechioidea</taxon>
        <taxon>Gelechiidae</taxon>
        <taxon>Apatetrinae</taxon>
        <taxon>Pectinophora</taxon>
    </lineage>
</organism>
<proteinExistence type="predicted"/>